<keyword evidence="4" id="KW-0479">Metal-binding</keyword>
<comment type="similarity">
    <text evidence="5">Belongs to the class I-like SAM-binding methyltransferase superfamily. Cation-dependent O-methyltransferase family.</text>
</comment>
<reference evidence="6" key="1">
    <citation type="journal article" date="2017" name="Nature">
        <title>The genome of Chenopodium quinoa.</title>
        <authorList>
            <person name="Jarvis D.E."/>
            <person name="Ho Y.S."/>
            <person name="Lightfoot D.J."/>
            <person name="Schmoeckel S.M."/>
            <person name="Li B."/>
            <person name="Borm T.J.A."/>
            <person name="Ohyanagi H."/>
            <person name="Mineta K."/>
            <person name="Michell C.T."/>
            <person name="Saber N."/>
            <person name="Kharbatia N.M."/>
            <person name="Rupper R.R."/>
            <person name="Sharp A.R."/>
            <person name="Dally N."/>
            <person name="Boughton B.A."/>
            <person name="Woo Y.H."/>
            <person name="Gao G."/>
            <person name="Schijlen E.G.W.M."/>
            <person name="Guo X."/>
            <person name="Momin A.A."/>
            <person name="Negrao S."/>
            <person name="Al-Babili S."/>
            <person name="Gehring C."/>
            <person name="Roessner U."/>
            <person name="Jung C."/>
            <person name="Murphy K."/>
            <person name="Arold S.T."/>
            <person name="Gojobori T."/>
            <person name="van der Linden C.G."/>
            <person name="van Loo E.N."/>
            <person name="Jellen E.N."/>
            <person name="Maughan P.J."/>
            <person name="Tester M."/>
        </authorList>
    </citation>
    <scope>NUCLEOTIDE SEQUENCE [LARGE SCALE GENOMIC DNA]</scope>
    <source>
        <strain evidence="6">cv. PI 614886</strain>
    </source>
</reference>
<accession>A0A803L172</accession>
<dbReference type="GO" id="GO:0008757">
    <property type="term" value="F:S-adenosylmethionine-dependent methyltransferase activity"/>
    <property type="evidence" value="ECO:0007669"/>
    <property type="project" value="TreeGrafter"/>
</dbReference>
<dbReference type="GO" id="GO:0008171">
    <property type="term" value="F:O-methyltransferase activity"/>
    <property type="evidence" value="ECO:0007669"/>
    <property type="project" value="InterPro"/>
</dbReference>
<dbReference type="InterPro" id="IPR050362">
    <property type="entry name" value="Cation-dep_OMT"/>
</dbReference>
<protein>
    <recommendedName>
        <fullName evidence="8">Caffeoyl-CoA O-methyltransferase</fullName>
    </recommendedName>
</protein>
<dbReference type="Pfam" id="PF01596">
    <property type="entry name" value="Methyltransf_3"/>
    <property type="match status" value="1"/>
</dbReference>
<dbReference type="Proteomes" id="UP000596660">
    <property type="component" value="Unplaced"/>
</dbReference>
<dbReference type="GO" id="GO:0032259">
    <property type="term" value="P:methylation"/>
    <property type="evidence" value="ECO:0007669"/>
    <property type="project" value="UniProtKB-KW"/>
</dbReference>
<evidence type="ECO:0000256" key="5">
    <source>
        <dbReference type="ARBA" id="ARBA00023453"/>
    </source>
</evidence>
<dbReference type="PANTHER" id="PTHR10509">
    <property type="entry name" value="O-METHYLTRANSFERASE-RELATED"/>
    <property type="match status" value="1"/>
</dbReference>
<dbReference type="Gene3D" id="3.40.50.150">
    <property type="entry name" value="Vaccinia Virus protein VP39"/>
    <property type="match status" value="1"/>
</dbReference>
<dbReference type="PANTHER" id="PTHR10509:SF34">
    <property type="entry name" value="TAPETUM-SPECIFIC METHYLTRANSFERASE 1"/>
    <property type="match status" value="1"/>
</dbReference>
<dbReference type="InterPro" id="IPR002935">
    <property type="entry name" value="SAM_O-MeTrfase"/>
</dbReference>
<keyword evidence="1" id="KW-0489">Methyltransferase</keyword>
<organism evidence="6 7">
    <name type="scientific">Chenopodium quinoa</name>
    <name type="common">Quinoa</name>
    <dbReference type="NCBI Taxonomy" id="63459"/>
    <lineage>
        <taxon>Eukaryota</taxon>
        <taxon>Viridiplantae</taxon>
        <taxon>Streptophyta</taxon>
        <taxon>Embryophyta</taxon>
        <taxon>Tracheophyta</taxon>
        <taxon>Spermatophyta</taxon>
        <taxon>Magnoliopsida</taxon>
        <taxon>eudicotyledons</taxon>
        <taxon>Gunneridae</taxon>
        <taxon>Pentapetalae</taxon>
        <taxon>Caryophyllales</taxon>
        <taxon>Chenopodiaceae</taxon>
        <taxon>Chenopodioideae</taxon>
        <taxon>Atripliceae</taxon>
        <taxon>Chenopodium</taxon>
    </lineage>
</organism>
<name>A0A803L172_CHEQI</name>
<evidence type="ECO:0000256" key="4">
    <source>
        <dbReference type="ARBA" id="ARBA00022723"/>
    </source>
</evidence>
<evidence type="ECO:0000313" key="7">
    <source>
        <dbReference type="Proteomes" id="UP000596660"/>
    </source>
</evidence>
<evidence type="ECO:0000256" key="2">
    <source>
        <dbReference type="ARBA" id="ARBA00022679"/>
    </source>
</evidence>
<keyword evidence="3" id="KW-0949">S-adenosyl-L-methionine</keyword>
<dbReference type="SUPFAM" id="SSF53335">
    <property type="entry name" value="S-adenosyl-L-methionine-dependent methyltransferases"/>
    <property type="match status" value="1"/>
</dbReference>
<dbReference type="Gramene" id="AUR62005610-RA">
    <property type="protein sequence ID" value="AUR62005610-RA:cds"/>
    <property type="gene ID" value="AUR62005610"/>
</dbReference>
<dbReference type="PROSITE" id="PS51682">
    <property type="entry name" value="SAM_OMT_I"/>
    <property type="match status" value="1"/>
</dbReference>
<evidence type="ECO:0000313" key="6">
    <source>
        <dbReference type="EnsemblPlants" id="AUR62005610-RA:cds"/>
    </source>
</evidence>
<dbReference type="GO" id="GO:0046872">
    <property type="term" value="F:metal ion binding"/>
    <property type="evidence" value="ECO:0007669"/>
    <property type="project" value="UniProtKB-KW"/>
</dbReference>
<evidence type="ECO:0000256" key="1">
    <source>
        <dbReference type="ARBA" id="ARBA00022603"/>
    </source>
</evidence>
<evidence type="ECO:0000256" key="3">
    <source>
        <dbReference type="ARBA" id="ARBA00022691"/>
    </source>
</evidence>
<sequence length="211" mass="23791">MDSNHSIDKPKNILNSPELLQCKLETRAYPNKHEQLKEIRLATVEKYPHLYTMNVAADEAQLLSIMLKLMNAKRTLEISVFTGYSLLSTALALPDDGKVIAIDVNREAYEVGLPFIKKAGVEHKIDFVEGIAVQILNDLLNNERSQAIFRIGNHFILFHGGEGTFDFAFMDADKKNYKNYHEVLLKLVKVGGAIAYDNTLWFGSVAYSEDV</sequence>
<dbReference type="InterPro" id="IPR029063">
    <property type="entry name" value="SAM-dependent_MTases_sf"/>
</dbReference>
<dbReference type="AlphaFoldDB" id="A0A803L172"/>
<dbReference type="OMA" id="FPREHEQ"/>
<reference evidence="6" key="2">
    <citation type="submission" date="2021-03" db="UniProtKB">
        <authorList>
            <consortium name="EnsemblPlants"/>
        </authorList>
    </citation>
    <scope>IDENTIFICATION</scope>
</reference>
<keyword evidence="2" id="KW-0808">Transferase</keyword>
<evidence type="ECO:0008006" key="8">
    <source>
        <dbReference type="Google" id="ProtNLM"/>
    </source>
</evidence>
<keyword evidence="7" id="KW-1185">Reference proteome</keyword>
<dbReference type="EnsemblPlants" id="AUR62005610-RA">
    <property type="protein sequence ID" value="AUR62005610-RA:cds"/>
    <property type="gene ID" value="AUR62005610"/>
</dbReference>
<proteinExistence type="inferred from homology"/>